<name>A0A9Q1LKF4_9SOLA</name>
<dbReference type="EMBL" id="JAJAGQ010000016">
    <property type="protein sequence ID" value="KAJ8539252.1"/>
    <property type="molecule type" value="Genomic_DNA"/>
</dbReference>
<comment type="caution">
    <text evidence="1">The sequence shown here is derived from an EMBL/GenBank/DDBJ whole genome shotgun (WGS) entry which is preliminary data.</text>
</comment>
<organism evidence="1 2">
    <name type="scientific">Anisodus acutangulus</name>
    <dbReference type="NCBI Taxonomy" id="402998"/>
    <lineage>
        <taxon>Eukaryota</taxon>
        <taxon>Viridiplantae</taxon>
        <taxon>Streptophyta</taxon>
        <taxon>Embryophyta</taxon>
        <taxon>Tracheophyta</taxon>
        <taxon>Spermatophyta</taxon>
        <taxon>Magnoliopsida</taxon>
        <taxon>eudicotyledons</taxon>
        <taxon>Gunneridae</taxon>
        <taxon>Pentapetalae</taxon>
        <taxon>asterids</taxon>
        <taxon>lamiids</taxon>
        <taxon>Solanales</taxon>
        <taxon>Solanaceae</taxon>
        <taxon>Solanoideae</taxon>
        <taxon>Hyoscyameae</taxon>
        <taxon>Anisodus</taxon>
    </lineage>
</organism>
<proteinExistence type="predicted"/>
<keyword evidence="2" id="KW-1185">Reference proteome</keyword>
<protein>
    <submittedName>
        <fullName evidence="1">Uncharacterized protein</fullName>
    </submittedName>
</protein>
<accession>A0A9Q1LKF4</accession>
<gene>
    <name evidence="1" type="ORF">K7X08_013504</name>
</gene>
<reference evidence="2" key="1">
    <citation type="journal article" date="2023" name="Proc. Natl. Acad. Sci. U.S.A.">
        <title>Genomic and structural basis for evolution of tropane alkaloid biosynthesis.</title>
        <authorList>
            <person name="Wanga Y.-J."/>
            <person name="Taina T."/>
            <person name="Yua J.-Y."/>
            <person name="Lia J."/>
            <person name="Xua B."/>
            <person name="Chenc J."/>
            <person name="D'Auriad J.C."/>
            <person name="Huanga J.-P."/>
            <person name="Huanga S.-X."/>
        </authorList>
    </citation>
    <scope>NUCLEOTIDE SEQUENCE [LARGE SCALE GENOMIC DNA]</scope>
    <source>
        <strain evidence="2">cv. KIB-2019</strain>
    </source>
</reference>
<dbReference type="Proteomes" id="UP001152561">
    <property type="component" value="Unassembled WGS sequence"/>
</dbReference>
<dbReference type="AlphaFoldDB" id="A0A9Q1LKF4"/>
<evidence type="ECO:0000313" key="1">
    <source>
        <dbReference type="EMBL" id="KAJ8539252.1"/>
    </source>
</evidence>
<evidence type="ECO:0000313" key="2">
    <source>
        <dbReference type="Proteomes" id="UP001152561"/>
    </source>
</evidence>
<sequence>MSSLELWQRNRHDTTISTTHNLPSPLTSAALPHHLSLPIIFNAVKPHHRRTPSIFSLSHHGSFRKRSSGKLPPVLTHCSSLSLHSVITAPMTNHTANTEKEFDLLVPLYFWCHSGASH</sequence>